<feature type="compositionally biased region" description="Polar residues" evidence="1">
    <location>
        <begin position="50"/>
        <end position="67"/>
    </location>
</feature>
<accession>A0A0D7ADT0</accession>
<evidence type="ECO:0000313" key="2">
    <source>
        <dbReference type="EMBL" id="KIY48835.1"/>
    </source>
</evidence>
<feature type="region of interest" description="Disordered" evidence="1">
    <location>
        <begin position="1"/>
        <end position="72"/>
    </location>
</feature>
<gene>
    <name evidence="2" type="ORF">FISHEDRAFT_58653</name>
</gene>
<organism evidence="2 3">
    <name type="scientific">Fistulina hepatica ATCC 64428</name>
    <dbReference type="NCBI Taxonomy" id="1128425"/>
    <lineage>
        <taxon>Eukaryota</taxon>
        <taxon>Fungi</taxon>
        <taxon>Dikarya</taxon>
        <taxon>Basidiomycota</taxon>
        <taxon>Agaricomycotina</taxon>
        <taxon>Agaricomycetes</taxon>
        <taxon>Agaricomycetidae</taxon>
        <taxon>Agaricales</taxon>
        <taxon>Fistulinaceae</taxon>
        <taxon>Fistulina</taxon>
    </lineage>
</organism>
<feature type="compositionally biased region" description="Low complexity" evidence="1">
    <location>
        <begin position="26"/>
        <end position="36"/>
    </location>
</feature>
<protein>
    <submittedName>
        <fullName evidence="2">Uncharacterized protein</fullName>
    </submittedName>
</protein>
<dbReference type="OrthoDB" id="3271097at2759"/>
<evidence type="ECO:0000313" key="3">
    <source>
        <dbReference type="Proteomes" id="UP000054144"/>
    </source>
</evidence>
<dbReference type="AlphaFoldDB" id="A0A0D7ADT0"/>
<feature type="compositionally biased region" description="Polar residues" evidence="1">
    <location>
        <begin position="1"/>
        <end position="19"/>
    </location>
</feature>
<name>A0A0D7ADT0_9AGAR</name>
<dbReference type="Proteomes" id="UP000054144">
    <property type="component" value="Unassembled WGS sequence"/>
</dbReference>
<dbReference type="EMBL" id="KN881806">
    <property type="protein sequence ID" value="KIY48835.1"/>
    <property type="molecule type" value="Genomic_DNA"/>
</dbReference>
<reference evidence="2 3" key="1">
    <citation type="journal article" date="2015" name="Fungal Genet. Biol.">
        <title>Evolution of novel wood decay mechanisms in Agaricales revealed by the genome sequences of Fistulina hepatica and Cylindrobasidium torrendii.</title>
        <authorList>
            <person name="Floudas D."/>
            <person name="Held B.W."/>
            <person name="Riley R."/>
            <person name="Nagy L.G."/>
            <person name="Koehler G."/>
            <person name="Ransdell A.S."/>
            <person name="Younus H."/>
            <person name="Chow J."/>
            <person name="Chiniquy J."/>
            <person name="Lipzen A."/>
            <person name="Tritt A."/>
            <person name="Sun H."/>
            <person name="Haridas S."/>
            <person name="LaButti K."/>
            <person name="Ohm R.A."/>
            <person name="Kues U."/>
            <person name="Blanchette R.A."/>
            <person name="Grigoriev I.V."/>
            <person name="Minto R.E."/>
            <person name="Hibbett D.S."/>
        </authorList>
    </citation>
    <scope>NUCLEOTIDE SEQUENCE [LARGE SCALE GENOMIC DNA]</scope>
    <source>
        <strain evidence="2 3">ATCC 64428</strain>
    </source>
</reference>
<sequence>MRKKATVTQIKKVTNASQLTEEEKAALTARRSAAAKKGAETRRRNKKAMASQSGNQEPPPLNDNQNAAPEELGNMMSPMKQTISEGLANPASRLPLGTLTNGDAAVDESHAMNTDMGNTEHGEVLGNGPTSGNAHLVLGKKNGDPPTAVTPITGFTDINNDNHNGAIVDVDKGVPPVDQSLSNDSEFGIDVALSNTPSAVSCDTMTAKSSASATQPSSVSSVSTAPLTLAAIMASVPSSTPLGSENAVPTMSVNMQSTTSTDIQPTVIGSVQSTMSTNVQSTTSAGVQPGMTANDQPMTLAGMQSESSSFSASSTINEDEMEIVASNAPTAQMVGSGQLLPSLPQQWSAPMQLTTGRWATANQSALAALGFSSTPTNTTPKATGVVPVQSSFLNANNSGHMYIPAPAVNMTAVAPAIHAVPFGTGIQIIPRPRCESFNLKRIMGLERRDDDYNTIKNTVHHAAHSQGIDFHRKYRNQDIEVISAVCKEVRALQPYMTRDRFPGDWATKYLIRQYILNYRKHHHLI</sequence>
<proteinExistence type="predicted"/>
<evidence type="ECO:0000256" key="1">
    <source>
        <dbReference type="SAM" id="MobiDB-lite"/>
    </source>
</evidence>
<keyword evidence="3" id="KW-1185">Reference proteome</keyword>
<feature type="region of interest" description="Disordered" evidence="1">
    <location>
        <begin position="113"/>
        <end position="136"/>
    </location>
</feature>